<proteinExistence type="predicted"/>
<dbReference type="InterPro" id="IPR038071">
    <property type="entry name" value="UROD/MetE-like_sf"/>
</dbReference>
<dbReference type="Gene3D" id="3.20.20.210">
    <property type="match status" value="1"/>
</dbReference>
<accession>A0A6J4R0C3</accession>
<protein>
    <submittedName>
        <fullName evidence="2">Methionine synthase II (Cobalamin-independent)</fullName>
    </submittedName>
</protein>
<dbReference type="GO" id="GO:0009086">
    <property type="term" value="P:methionine biosynthetic process"/>
    <property type="evidence" value="ECO:0007669"/>
    <property type="project" value="InterPro"/>
</dbReference>
<dbReference type="SUPFAM" id="SSF51726">
    <property type="entry name" value="UROD/MetE-like"/>
    <property type="match status" value="1"/>
</dbReference>
<gene>
    <name evidence="2" type="ORF">AVDCRST_MAG25-24</name>
</gene>
<sequence length="372" mass="41940">MIGGETIRADVVGSLLRPPELLDARRRYAAGEIPAPEFKRIEDRAVDWAISLQERAGLRVVTDGEMRRESFQSQLVEAVEGFSGHTIDAWLWGDWHGDEAVGDKNTDRPPELGVVGKLRRRRHLCVEEFVYARARTDRTVKVTLPSPSMYANLWSPELSKEAYPTLDGFLEDVAEILREEVDELVRLGAEYIQLDAPHYPLLLDPKTRGFYEERGWPFGRWMSRGVELDNRVIGDHPGVTFAFHLCRGNQGSRWLVSGSYEPLAEALFANVNAHRLMLEYDDERSGTFEPLLHVPEDKTAVLGLVTTKSGRSETPEELEARIREASRYVPLERLALSPQCGFATSIVGNSLSVEDEERKLGAIVRTAENVWG</sequence>
<organism evidence="2">
    <name type="scientific">uncultured Rubrobacteraceae bacterium</name>
    <dbReference type="NCBI Taxonomy" id="349277"/>
    <lineage>
        <taxon>Bacteria</taxon>
        <taxon>Bacillati</taxon>
        <taxon>Actinomycetota</taxon>
        <taxon>Rubrobacteria</taxon>
        <taxon>Rubrobacterales</taxon>
        <taxon>Rubrobacteraceae</taxon>
        <taxon>environmental samples</taxon>
    </lineage>
</organism>
<dbReference type="EMBL" id="CADCVI010000002">
    <property type="protein sequence ID" value="CAA9455151.1"/>
    <property type="molecule type" value="Genomic_DNA"/>
</dbReference>
<dbReference type="InterPro" id="IPR002629">
    <property type="entry name" value="Met_Synth_C/arc"/>
</dbReference>
<reference evidence="2" key="1">
    <citation type="submission" date="2020-02" db="EMBL/GenBank/DDBJ databases">
        <authorList>
            <person name="Meier V. D."/>
        </authorList>
    </citation>
    <scope>NUCLEOTIDE SEQUENCE</scope>
    <source>
        <strain evidence="2">AVDCRST_MAG25</strain>
    </source>
</reference>
<dbReference type="Pfam" id="PF01717">
    <property type="entry name" value="Meth_synt_2"/>
    <property type="match status" value="1"/>
</dbReference>
<dbReference type="PANTHER" id="PTHR43844">
    <property type="entry name" value="METHIONINE SYNTHASE"/>
    <property type="match status" value="1"/>
</dbReference>
<name>A0A6J4R0C3_9ACTN</name>
<evidence type="ECO:0000313" key="2">
    <source>
        <dbReference type="EMBL" id="CAA9455151.1"/>
    </source>
</evidence>
<dbReference type="CDD" id="cd03311">
    <property type="entry name" value="CIMS_C_terminal_like"/>
    <property type="match status" value="1"/>
</dbReference>
<evidence type="ECO:0000259" key="1">
    <source>
        <dbReference type="Pfam" id="PF01717"/>
    </source>
</evidence>
<dbReference type="AlphaFoldDB" id="A0A6J4R0C3"/>
<dbReference type="PANTHER" id="PTHR43844:SF1">
    <property type="entry name" value="METHIONINE SYNTHASE"/>
    <property type="match status" value="1"/>
</dbReference>
<feature type="domain" description="Cobalamin-independent methionine synthase MetE C-terminal/archaeal" evidence="1">
    <location>
        <begin position="11"/>
        <end position="345"/>
    </location>
</feature>
<dbReference type="GO" id="GO:0003871">
    <property type="term" value="F:5-methyltetrahydropteroyltriglutamate-homocysteine S-methyltransferase activity"/>
    <property type="evidence" value="ECO:0007669"/>
    <property type="project" value="InterPro"/>
</dbReference>
<dbReference type="GO" id="GO:0008270">
    <property type="term" value="F:zinc ion binding"/>
    <property type="evidence" value="ECO:0007669"/>
    <property type="project" value="InterPro"/>
</dbReference>